<feature type="transmembrane region" description="Helical" evidence="4">
    <location>
        <begin position="197"/>
        <end position="217"/>
    </location>
</feature>
<dbReference type="InterPro" id="IPR018062">
    <property type="entry name" value="HTH_AraC-typ_CS"/>
</dbReference>
<feature type="transmembrane region" description="Helical" evidence="4">
    <location>
        <begin position="164"/>
        <end position="185"/>
    </location>
</feature>
<evidence type="ECO:0000313" key="7">
    <source>
        <dbReference type="Proteomes" id="UP000284892"/>
    </source>
</evidence>
<evidence type="ECO:0000259" key="5">
    <source>
        <dbReference type="PROSITE" id="PS01124"/>
    </source>
</evidence>
<dbReference type="InterPro" id="IPR018060">
    <property type="entry name" value="HTH_AraC"/>
</dbReference>
<keyword evidence="4" id="KW-1133">Transmembrane helix</keyword>
<keyword evidence="7" id="KW-1185">Reference proteome</keyword>
<dbReference type="PROSITE" id="PS01124">
    <property type="entry name" value="HTH_ARAC_FAMILY_2"/>
    <property type="match status" value="1"/>
</dbReference>
<keyword evidence="3" id="KW-0804">Transcription</keyword>
<keyword evidence="1" id="KW-0805">Transcription regulation</keyword>
<dbReference type="Proteomes" id="UP000284892">
    <property type="component" value="Unassembled WGS sequence"/>
</dbReference>
<dbReference type="PROSITE" id="PS00041">
    <property type="entry name" value="HTH_ARAC_FAMILY_1"/>
    <property type="match status" value="1"/>
</dbReference>
<accession>A0A420DLS8</accession>
<keyword evidence="4" id="KW-0812">Transmembrane</keyword>
<sequence length="381" mass="44136">MSITFYPDSLNLNKILSEDYIILNDYYSFTIFRILKWLGVIVNSLKIWIAVFCLLAIANALFLVFVFLKKRPFKTYADIFISLLLIALALRISKSIFYYLFFNISSLYISIGLMGKLAIGPFLLLFVKSNKAQYTFNPIDLLHFLPSLIALSVGWSLYIGQLAVLFWTGTAVLSAYIIYSWYLYTKNEVVKSSKSKLDKSVLIGVSIIWMTFVFQIVSRGIEMYVIGTIISVLVLYWLNYNLTMYTIKKLKSEKINTISKERMNRVASAIDFSFKEEKIYRDSKLTLSKLSEHINQPVYLISQTINKTYNKTFPEYVNHYRVEELKKELEKFGTTNYTIEGIAYSVGFNTPSAFYAAFKKQIGLTPQKFIEENLNKIENRN</sequence>
<comment type="caution">
    <text evidence="6">The sequence shown here is derived from an EMBL/GenBank/DDBJ whole genome shotgun (WGS) entry which is preliminary data.</text>
</comment>
<dbReference type="SUPFAM" id="SSF46689">
    <property type="entry name" value="Homeodomain-like"/>
    <property type="match status" value="1"/>
</dbReference>
<organism evidence="6 7">
    <name type="scientific">Ichthyenterobacterium magnum</name>
    <dbReference type="NCBI Taxonomy" id="1230530"/>
    <lineage>
        <taxon>Bacteria</taxon>
        <taxon>Pseudomonadati</taxon>
        <taxon>Bacteroidota</taxon>
        <taxon>Flavobacteriia</taxon>
        <taxon>Flavobacteriales</taxon>
        <taxon>Flavobacteriaceae</taxon>
        <taxon>Ichthyenterobacterium</taxon>
    </lineage>
</organism>
<dbReference type="RefSeq" id="WP_120200567.1">
    <property type="nucleotide sequence ID" value="NZ_RAQJ01000002.1"/>
</dbReference>
<proteinExistence type="predicted"/>
<evidence type="ECO:0000256" key="2">
    <source>
        <dbReference type="ARBA" id="ARBA00023125"/>
    </source>
</evidence>
<feature type="transmembrane region" description="Helical" evidence="4">
    <location>
        <begin position="139"/>
        <end position="158"/>
    </location>
</feature>
<evidence type="ECO:0000256" key="3">
    <source>
        <dbReference type="ARBA" id="ARBA00023163"/>
    </source>
</evidence>
<dbReference type="InterPro" id="IPR009057">
    <property type="entry name" value="Homeodomain-like_sf"/>
</dbReference>
<dbReference type="OrthoDB" id="6283866at2"/>
<evidence type="ECO:0000256" key="1">
    <source>
        <dbReference type="ARBA" id="ARBA00023015"/>
    </source>
</evidence>
<feature type="transmembrane region" description="Helical" evidence="4">
    <location>
        <begin position="80"/>
        <end position="101"/>
    </location>
</feature>
<evidence type="ECO:0000256" key="4">
    <source>
        <dbReference type="SAM" id="Phobius"/>
    </source>
</evidence>
<keyword evidence="4" id="KW-0472">Membrane</keyword>
<dbReference type="PANTHER" id="PTHR43280:SF29">
    <property type="entry name" value="ARAC-FAMILY TRANSCRIPTIONAL REGULATOR"/>
    <property type="match status" value="1"/>
</dbReference>
<feature type="transmembrane region" description="Helical" evidence="4">
    <location>
        <begin position="223"/>
        <end position="242"/>
    </location>
</feature>
<feature type="transmembrane region" description="Helical" evidence="4">
    <location>
        <begin position="107"/>
        <end position="127"/>
    </location>
</feature>
<dbReference type="AlphaFoldDB" id="A0A420DLS8"/>
<dbReference type="SMART" id="SM00342">
    <property type="entry name" value="HTH_ARAC"/>
    <property type="match status" value="1"/>
</dbReference>
<name>A0A420DLS8_9FLAO</name>
<dbReference type="GO" id="GO:0043565">
    <property type="term" value="F:sequence-specific DNA binding"/>
    <property type="evidence" value="ECO:0007669"/>
    <property type="project" value="InterPro"/>
</dbReference>
<dbReference type="PANTHER" id="PTHR43280">
    <property type="entry name" value="ARAC-FAMILY TRANSCRIPTIONAL REGULATOR"/>
    <property type="match status" value="1"/>
</dbReference>
<dbReference type="Gene3D" id="1.10.10.60">
    <property type="entry name" value="Homeodomain-like"/>
    <property type="match status" value="2"/>
</dbReference>
<dbReference type="EMBL" id="RAQJ01000002">
    <property type="protein sequence ID" value="RKE95246.1"/>
    <property type="molecule type" value="Genomic_DNA"/>
</dbReference>
<protein>
    <submittedName>
        <fullName evidence="6">AraC family transcriptional regulator</fullName>
    </submittedName>
</protein>
<reference evidence="6 7" key="1">
    <citation type="submission" date="2018-09" db="EMBL/GenBank/DDBJ databases">
        <title>Genomic Encyclopedia of Archaeal and Bacterial Type Strains, Phase II (KMG-II): from individual species to whole genera.</title>
        <authorList>
            <person name="Goeker M."/>
        </authorList>
    </citation>
    <scope>NUCLEOTIDE SEQUENCE [LARGE SCALE GENOMIC DNA]</scope>
    <source>
        <strain evidence="6 7">DSM 26283</strain>
    </source>
</reference>
<evidence type="ECO:0000313" key="6">
    <source>
        <dbReference type="EMBL" id="RKE95246.1"/>
    </source>
</evidence>
<feature type="transmembrane region" description="Helical" evidence="4">
    <location>
        <begin position="47"/>
        <end position="68"/>
    </location>
</feature>
<gene>
    <name evidence="6" type="ORF">BXY80_1432</name>
</gene>
<dbReference type="GO" id="GO:0003700">
    <property type="term" value="F:DNA-binding transcription factor activity"/>
    <property type="evidence" value="ECO:0007669"/>
    <property type="project" value="InterPro"/>
</dbReference>
<keyword evidence="2" id="KW-0238">DNA-binding</keyword>
<dbReference type="Pfam" id="PF12833">
    <property type="entry name" value="HTH_18"/>
    <property type="match status" value="1"/>
</dbReference>
<feature type="domain" description="HTH araC/xylS-type" evidence="5">
    <location>
        <begin position="264"/>
        <end position="372"/>
    </location>
</feature>